<name>A0A2T6AIH4_9FLAO</name>
<proteinExistence type="predicted"/>
<evidence type="ECO:0000313" key="2">
    <source>
        <dbReference type="Proteomes" id="UP000244174"/>
    </source>
</evidence>
<keyword evidence="2" id="KW-1185">Reference proteome</keyword>
<gene>
    <name evidence="1" type="ORF">C8P64_2138</name>
</gene>
<reference evidence="1 2" key="1">
    <citation type="submission" date="2018-04" db="EMBL/GenBank/DDBJ databases">
        <title>Genomic Encyclopedia of Archaeal and Bacterial Type Strains, Phase II (KMG-II): from individual species to whole genera.</title>
        <authorList>
            <person name="Goeker M."/>
        </authorList>
    </citation>
    <scope>NUCLEOTIDE SEQUENCE [LARGE SCALE GENOMIC DNA]</scope>
    <source>
        <strain evidence="1 2">DSM 23082</strain>
    </source>
</reference>
<organism evidence="1 2">
    <name type="scientific">Christiangramia gaetbulicola</name>
    <dbReference type="NCBI Taxonomy" id="703340"/>
    <lineage>
        <taxon>Bacteria</taxon>
        <taxon>Pseudomonadati</taxon>
        <taxon>Bacteroidota</taxon>
        <taxon>Flavobacteriia</taxon>
        <taxon>Flavobacteriales</taxon>
        <taxon>Flavobacteriaceae</taxon>
        <taxon>Christiangramia</taxon>
    </lineage>
</organism>
<comment type="caution">
    <text evidence="1">The sequence shown here is derived from an EMBL/GenBank/DDBJ whole genome shotgun (WGS) entry which is preliminary data.</text>
</comment>
<dbReference type="EMBL" id="QBKQ01000002">
    <property type="protein sequence ID" value="PTX43609.1"/>
    <property type="molecule type" value="Genomic_DNA"/>
</dbReference>
<protein>
    <submittedName>
        <fullName evidence="1">Uncharacterized protein</fullName>
    </submittedName>
</protein>
<sequence length="74" mass="8785">MMIYVGSSVITRKCRECNQDFSFTLSLLTRKAKLNCPHCRSKIYSNFYINNSVLEISEEIKRKINFKDFNNRLN</sequence>
<accession>A0A2T6AIH4</accession>
<evidence type="ECO:0000313" key="1">
    <source>
        <dbReference type="EMBL" id="PTX43609.1"/>
    </source>
</evidence>
<dbReference type="AlphaFoldDB" id="A0A2T6AIH4"/>
<dbReference type="Proteomes" id="UP000244174">
    <property type="component" value="Unassembled WGS sequence"/>
</dbReference>